<dbReference type="PANTHER" id="PTHR33154">
    <property type="entry name" value="TRANSCRIPTIONAL REGULATOR, ARSR FAMILY"/>
    <property type="match status" value="1"/>
</dbReference>
<dbReference type="InterPro" id="IPR001845">
    <property type="entry name" value="HTH_ArsR_DNA-bd_dom"/>
</dbReference>
<dbReference type="Pfam" id="PF01022">
    <property type="entry name" value="HTH_5"/>
    <property type="match status" value="1"/>
</dbReference>
<dbReference type="SUPFAM" id="SSF46785">
    <property type="entry name" value="Winged helix' DNA-binding domain"/>
    <property type="match status" value="1"/>
</dbReference>
<dbReference type="Gene3D" id="1.10.10.10">
    <property type="entry name" value="Winged helix-like DNA-binding domain superfamily/Winged helix DNA-binding domain"/>
    <property type="match status" value="1"/>
</dbReference>
<dbReference type="GO" id="GO:0003677">
    <property type="term" value="F:DNA binding"/>
    <property type="evidence" value="ECO:0007669"/>
    <property type="project" value="UniProtKB-KW"/>
</dbReference>
<evidence type="ECO:0000313" key="6">
    <source>
        <dbReference type="Proteomes" id="UP000256304"/>
    </source>
</evidence>
<reference evidence="5 6" key="1">
    <citation type="submission" date="2018-08" db="EMBL/GenBank/DDBJ databases">
        <title>Genomic Encyclopedia of Type Strains, Phase III (KMG-III): the genomes of soil and plant-associated and newly described type strains.</title>
        <authorList>
            <person name="Whitman W."/>
        </authorList>
    </citation>
    <scope>NUCLEOTIDE SEQUENCE [LARGE SCALE GENOMIC DNA]</scope>
    <source>
        <strain evidence="5 6">CGMCC 1.10966</strain>
    </source>
</reference>
<dbReference type="PRINTS" id="PR00778">
    <property type="entry name" value="HTHARSR"/>
</dbReference>
<keyword evidence="6" id="KW-1185">Reference proteome</keyword>
<dbReference type="EMBL" id="QTTN01000034">
    <property type="protein sequence ID" value="REE69507.1"/>
    <property type="molecule type" value="Genomic_DNA"/>
</dbReference>
<dbReference type="InterPro" id="IPR036388">
    <property type="entry name" value="WH-like_DNA-bd_sf"/>
</dbReference>
<evidence type="ECO:0000256" key="3">
    <source>
        <dbReference type="ARBA" id="ARBA00023163"/>
    </source>
</evidence>
<comment type="caution">
    <text evidence="5">The sequence shown here is derived from an EMBL/GenBank/DDBJ whole genome shotgun (WGS) entry which is preliminary data.</text>
</comment>
<feature type="domain" description="HTH arsR-type" evidence="4">
    <location>
        <begin position="12"/>
        <end position="106"/>
    </location>
</feature>
<protein>
    <submittedName>
        <fullName evidence="5">DNA-binding transcriptional ArsR family regulator</fullName>
    </submittedName>
</protein>
<dbReference type="SMART" id="SM00418">
    <property type="entry name" value="HTH_ARSR"/>
    <property type="match status" value="1"/>
</dbReference>
<evidence type="ECO:0000259" key="4">
    <source>
        <dbReference type="PROSITE" id="PS50987"/>
    </source>
</evidence>
<keyword evidence="3" id="KW-0804">Transcription</keyword>
<keyword evidence="1" id="KW-0805">Transcription regulation</keyword>
<evidence type="ECO:0000313" key="5">
    <source>
        <dbReference type="EMBL" id="REE69507.1"/>
    </source>
</evidence>
<proteinExistence type="predicted"/>
<dbReference type="InterPro" id="IPR051081">
    <property type="entry name" value="HTH_MetalResp_TranReg"/>
</dbReference>
<dbReference type="AlphaFoldDB" id="A0A3D9QVS7"/>
<dbReference type="InterPro" id="IPR011991">
    <property type="entry name" value="ArsR-like_HTH"/>
</dbReference>
<evidence type="ECO:0000256" key="1">
    <source>
        <dbReference type="ARBA" id="ARBA00023015"/>
    </source>
</evidence>
<name>A0A3D9QVS7_9BACL</name>
<sequence length="128" mass="14982">MNSNTHSLTGIFLVRYIRFMNSTMNALAEPNRLRIVELLRDGPLTVGEIAERLELNQPQVSKHLRVLLEAGLVEVHPIANRRIYKLGTKPLQELDDWVSSFRRFWDGKFDDLDHYLRKLQAKEPNQEE</sequence>
<gene>
    <name evidence="5" type="ORF">A8990_13441</name>
</gene>
<dbReference type="InterPro" id="IPR036390">
    <property type="entry name" value="WH_DNA-bd_sf"/>
</dbReference>
<dbReference type="Proteomes" id="UP000256304">
    <property type="component" value="Unassembled WGS sequence"/>
</dbReference>
<evidence type="ECO:0000256" key="2">
    <source>
        <dbReference type="ARBA" id="ARBA00023125"/>
    </source>
</evidence>
<keyword evidence="2 5" id="KW-0238">DNA-binding</keyword>
<dbReference type="PANTHER" id="PTHR33154:SF33">
    <property type="entry name" value="TRANSCRIPTIONAL REPRESSOR SDPR"/>
    <property type="match status" value="1"/>
</dbReference>
<accession>A0A3D9QVS7</accession>
<dbReference type="CDD" id="cd00090">
    <property type="entry name" value="HTH_ARSR"/>
    <property type="match status" value="1"/>
</dbReference>
<dbReference type="GO" id="GO:0003700">
    <property type="term" value="F:DNA-binding transcription factor activity"/>
    <property type="evidence" value="ECO:0007669"/>
    <property type="project" value="InterPro"/>
</dbReference>
<dbReference type="PROSITE" id="PS50987">
    <property type="entry name" value="HTH_ARSR_2"/>
    <property type="match status" value="1"/>
</dbReference>
<organism evidence="5 6">
    <name type="scientific">Paenibacillus taihuensis</name>
    <dbReference type="NCBI Taxonomy" id="1156355"/>
    <lineage>
        <taxon>Bacteria</taxon>
        <taxon>Bacillati</taxon>
        <taxon>Bacillota</taxon>
        <taxon>Bacilli</taxon>
        <taxon>Bacillales</taxon>
        <taxon>Paenibacillaceae</taxon>
        <taxon>Paenibacillus</taxon>
    </lineage>
</organism>
<dbReference type="NCBIfam" id="NF033788">
    <property type="entry name" value="HTH_metalloreg"/>
    <property type="match status" value="1"/>
</dbReference>